<dbReference type="AlphaFoldDB" id="A0A1Q3DAA4"/>
<dbReference type="SUPFAM" id="SSF52833">
    <property type="entry name" value="Thioredoxin-like"/>
    <property type="match status" value="1"/>
</dbReference>
<dbReference type="GO" id="GO:0006749">
    <property type="term" value="P:glutathione metabolic process"/>
    <property type="evidence" value="ECO:0007669"/>
    <property type="project" value="TreeGrafter"/>
</dbReference>
<dbReference type="PANTHER" id="PTHR43900:SF37">
    <property type="entry name" value="GLUTATHIONE TRANSFERASE"/>
    <property type="match status" value="1"/>
</dbReference>
<dbReference type="STRING" id="3775.A0A1Q3DAA4"/>
<protein>
    <recommendedName>
        <fullName evidence="1">glutathione transferase</fullName>
        <ecNumber evidence="1">2.5.1.18</ecNumber>
    </recommendedName>
</protein>
<dbReference type="GO" id="GO:0004364">
    <property type="term" value="F:glutathione transferase activity"/>
    <property type="evidence" value="ECO:0007669"/>
    <property type="project" value="UniProtKB-EC"/>
</dbReference>
<evidence type="ECO:0000256" key="1">
    <source>
        <dbReference type="ARBA" id="ARBA00012452"/>
    </source>
</evidence>
<evidence type="ECO:0000313" key="4">
    <source>
        <dbReference type="EMBL" id="GAV89456.1"/>
    </source>
</evidence>
<evidence type="ECO:0000313" key="5">
    <source>
        <dbReference type="Proteomes" id="UP000187406"/>
    </source>
</evidence>
<organism evidence="4 5">
    <name type="scientific">Cephalotus follicularis</name>
    <name type="common">Albany pitcher plant</name>
    <dbReference type="NCBI Taxonomy" id="3775"/>
    <lineage>
        <taxon>Eukaryota</taxon>
        <taxon>Viridiplantae</taxon>
        <taxon>Streptophyta</taxon>
        <taxon>Embryophyta</taxon>
        <taxon>Tracheophyta</taxon>
        <taxon>Spermatophyta</taxon>
        <taxon>Magnoliopsida</taxon>
        <taxon>eudicotyledons</taxon>
        <taxon>Gunneridae</taxon>
        <taxon>Pentapetalae</taxon>
        <taxon>rosids</taxon>
        <taxon>fabids</taxon>
        <taxon>Oxalidales</taxon>
        <taxon>Cephalotaceae</taxon>
        <taxon>Cephalotus</taxon>
    </lineage>
</organism>
<dbReference type="EMBL" id="BDDD01005506">
    <property type="protein sequence ID" value="GAV89456.1"/>
    <property type="molecule type" value="Genomic_DNA"/>
</dbReference>
<comment type="caution">
    <text evidence="4">The sequence shown here is derived from an EMBL/GenBank/DDBJ whole genome shotgun (WGS) entry which is preliminary data.</text>
</comment>
<dbReference type="PROSITE" id="PS50404">
    <property type="entry name" value="GST_NTER"/>
    <property type="match status" value="1"/>
</dbReference>
<evidence type="ECO:0000256" key="2">
    <source>
        <dbReference type="ARBA" id="ARBA00022679"/>
    </source>
</evidence>
<dbReference type="EC" id="2.5.1.18" evidence="1"/>
<reference evidence="5" key="1">
    <citation type="submission" date="2016-04" db="EMBL/GenBank/DDBJ databases">
        <title>Cephalotus genome sequencing.</title>
        <authorList>
            <person name="Fukushima K."/>
            <person name="Hasebe M."/>
            <person name="Fang X."/>
        </authorList>
    </citation>
    <scope>NUCLEOTIDE SEQUENCE [LARGE SCALE GENOMIC DNA]</scope>
    <source>
        <strain evidence="5">cv. St1</strain>
    </source>
</reference>
<dbReference type="InParanoid" id="A0A1Q3DAA4"/>
<dbReference type="Proteomes" id="UP000187406">
    <property type="component" value="Unassembled WGS sequence"/>
</dbReference>
<dbReference type="GO" id="GO:0043295">
    <property type="term" value="F:glutathione binding"/>
    <property type="evidence" value="ECO:0007669"/>
    <property type="project" value="TreeGrafter"/>
</dbReference>
<evidence type="ECO:0000259" key="3">
    <source>
        <dbReference type="PROSITE" id="PS50404"/>
    </source>
</evidence>
<keyword evidence="2" id="KW-0808">Transferase</keyword>
<accession>A0A1Q3DAA4</accession>
<dbReference type="Gene3D" id="1.20.1050.10">
    <property type="match status" value="1"/>
</dbReference>
<dbReference type="InterPro" id="IPR036249">
    <property type="entry name" value="Thioredoxin-like_sf"/>
</dbReference>
<sequence length="174" mass="19477">MAAKKLYGTLSCPATMRALASMFEHELNFEFIPVDLTGAGDHDVKKGPFLSLNPFGNGLLFQDGDSLTLFESRAIMRFISHQYPKPGKEQVFIVPKLQGIAATWIDVEDHQFDPPTSKLVMELVHKPKIGLPTNQAVVAEEEAKLAMVLDVYEERLTVSPYLGEIYWLDLLGLR</sequence>
<gene>
    <name evidence="4" type="ORF">CFOL_v3_32870</name>
</gene>
<dbReference type="InterPro" id="IPR036282">
    <property type="entry name" value="Glutathione-S-Trfase_C_sf"/>
</dbReference>
<dbReference type="Gene3D" id="3.40.30.10">
    <property type="entry name" value="Glutaredoxin"/>
    <property type="match status" value="1"/>
</dbReference>
<dbReference type="OrthoDB" id="422574at2759"/>
<feature type="domain" description="GST N-terminal" evidence="3">
    <location>
        <begin position="2"/>
        <end position="87"/>
    </location>
</feature>
<keyword evidence="5" id="KW-1185">Reference proteome</keyword>
<dbReference type="Pfam" id="PF02798">
    <property type="entry name" value="GST_N"/>
    <property type="match status" value="1"/>
</dbReference>
<dbReference type="InterPro" id="IPR004045">
    <property type="entry name" value="Glutathione_S-Trfase_N"/>
</dbReference>
<dbReference type="GO" id="GO:0005737">
    <property type="term" value="C:cytoplasm"/>
    <property type="evidence" value="ECO:0007669"/>
    <property type="project" value="TreeGrafter"/>
</dbReference>
<dbReference type="PANTHER" id="PTHR43900">
    <property type="entry name" value="GLUTATHIONE S-TRANSFERASE RHO"/>
    <property type="match status" value="1"/>
</dbReference>
<dbReference type="SUPFAM" id="SSF47616">
    <property type="entry name" value="GST C-terminal domain-like"/>
    <property type="match status" value="1"/>
</dbReference>
<name>A0A1Q3DAA4_CEPFO</name>
<proteinExistence type="predicted"/>